<proteinExistence type="predicted"/>
<protein>
    <submittedName>
        <fullName evidence="2">Uncharacterized protein</fullName>
    </submittedName>
</protein>
<evidence type="ECO:0000313" key="3">
    <source>
        <dbReference type="Proteomes" id="UP000198432"/>
    </source>
</evidence>
<keyword evidence="3" id="KW-1185">Reference proteome</keyword>
<dbReference type="AlphaFoldDB" id="A0A239BXL2"/>
<feature type="compositionally biased region" description="Acidic residues" evidence="1">
    <location>
        <begin position="32"/>
        <end position="45"/>
    </location>
</feature>
<dbReference type="Proteomes" id="UP000198432">
    <property type="component" value="Unassembled WGS sequence"/>
</dbReference>
<evidence type="ECO:0000313" key="2">
    <source>
        <dbReference type="EMBL" id="SNS11814.1"/>
    </source>
</evidence>
<organism evidence="2 3">
    <name type="scientific">Pontibacter ummariensis</name>
    <dbReference type="NCBI Taxonomy" id="1610492"/>
    <lineage>
        <taxon>Bacteria</taxon>
        <taxon>Pseudomonadati</taxon>
        <taxon>Bacteroidota</taxon>
        <taxon>Cytophagia</taxon>
        <taxon>Cytophagales</taxon>
        <taxon>Hymenobacteraceae</taxon>
        <taxon>Pontibacter</taxon>
    </lineage>
</organism>
<dbReference type="RefSeq" id="WP_089317667.1">
    <property type="nucleotide sequence ID" value="NZ_FZOQ01000002.1"/>
</dbReference>
<name>A0A239BXL2_9BACT</name>
<feature type="region of interest" description="Disordered" evidence="1">
    <location>
        <begin position="32"/>
        <end position="71"/>
    </location>
</feature>
<sequence>MKRETKEQIKEEVTAIQQKLENLLTLLDQETDEAAQPEDTEEEIKNEDIPTVTITPPEVPAQNVSGAGEKR</sequence>
<gene>
    <name evidence="2" type="ORF">SAMN06296052_102190</name>
</gene>
<reference evidence="3" key="1">
    <citation type="submission" date="2017-06" db="EMBL/GenBank/DDBJ databases">
        <authorList>
            <person name="Varghese N."/>
            <person name="Submissions S."/>
        </authorList>
    </citation>
    <scope>NUCLEOTIDE SEQUENCE [LARGE SCALE GENOMIC DNA]</scope>
    <source>
        <strain evidence="3">NKM1</strain>
    </source>
</reference>
<evidence type="ECO:0000256" key="1">
    <source>
        <dbReference type="SAM" id="MobiDB-lite"/>
    </source>
</evidence>
<accession>A0A239BXL2</accession>
<dbReference type="EMBL" id="FZOQ01000002">
    <property type="protein sequence ID" value="SNS11814.1"/>
    <property type="molecule type" value="Genomic_DNA"/>
</dbReference>